<dbReference type="Proteomes" id="UP000183760">
    <property type="component" value="Unassembled WGS sequence"/>
</dbReference>
<keyword evidence="2" id="KW-0732">Signal</keyword>
<evidence type="ECO:0000313" key="4">
    <source>
        <dbReference type="EMBL" id="GEN07303.1"/>
    </source>
</evidence>
<dbReference type="InterPro" id="IPR029058">
    <property type="entry name" value="AB_hydrolase_fold"/>
</dbReference>
<gene>
    <name evidence="4" type="ORF">MFU01_23400</name>
    <name evidence="5" type="ORF">SAMN05443572_10475</name>
</gene>
<evidence type="ECO:0000256" key="2">
    <source>
        <dbReference type="SAM" id="SignalP"/>
    </source>
</evidence>
<dbReference type="EMBL" id="BJXR01000023">
    <property type="protein sequence ID" value="GEN07303.1"/>
    <property type="molecule type" value="Genomic_DNA"/>
</dbReference>
<dbReference type="SUPFAM" id="SSF53474">
    <property type="entry name" value="alpha/beta-Hydrolases"/>
    <property type="match status" value="1"/>
</dbReference>
<dbReference type="STRING" id="1334629.MFUL124B02_36845"/>
<dbReference type="AlphaFoldDB" id="A0A511T138"/>
<keyword evidence="6" id="KW-1185">Reference proteome</keyword>
<dbReference type="NCBIfam" id="TIGR00976">
    <property type="entry name" value="CocE_NonD"/>
    <property type="match status" value="1"/>
</dbReference>
<proteinExistence type="predicted"/>
<protein>
    <recommendedName>
        <fullName evidence="3">Xaa-Pro dipeptidyl-peptidase C-terminal domain-containing protein</fullName>
    </recommendedName>
</protein>
<evidence type="ECO:0000256" key="1">
    <source>
        <dbReference type="ARBA" id="ARBA00022801"/>
    </source>
</evidence>
<name>A0A511T138_MYXFU</name>
<dbReference type="EMBL" id="FOIB01000004">
    <property type="protein sequence ID" value="SET96015.1"/>
    <property type="molecule type" value="Genomic_DNA"/>
</dbReference>
<reference evidence="4 7" key="2">
    <citation type="submission" date="2019-07" db="EMBL/GenBank/DDBJ databases">
        <title>Whole genome shotgun sequence of Myxococcus fulvus NBRC 100333.</title>
        <authorList>
            <person name="Hosoyama A."/>
            <person name="Uohara A."/>
            <person name="Ohji S."/>
            <person name="Ichikawa N."/>
        </authorList>
    </citation>
    <scope>NUCLEOTIDE SEQUENCE [LARGE SCALE GENOMIC DNA]</scope>
    <source>
        <strain evidence="4 7">NBRC 100333</strain>
    </source>
</reference>
<dbReference type="Proteomes" id="UP000321514">
    <property type="component" value="Unassembled WGS sequence"/>
</dbReference>
<evidence type="ECO:0000313" key="5">
    <source>
        <dbReference type="EMBL" id="SET96015.1"/>
    </source>
</evidence>
<feature type="signal peptide" evidence="2">
    <location>
        <begin position="1"/>
        <end position="17"/>
    </location>
</feature>
<keyword evidence="1" id="KW-0378">Hydrolase</keyword>
<evidence type="ECO:0000313" key="6">
    <source>
        <dbReference type="Proteomes" id="UP000183760"/>
    </source>
</evidence>
<feature type="domain" description="Xaa-Pro dipeptidyl-peptidase C-terminal" evidence="3">
    <location>
        <begin position="502"/>
        <end position="742"/>
    </location>
</feature>
<feature type="chain" id="PRO_5022882423" description="Xaa-Pro dipeptidyl-peptidase C-terminal domain-containing protein" evidence="2">
    <location>
        <begin position="18"/>
        <end position="751"/>
    </location>
</feature>
<dbReference type="SUPFAM" id="SSF49785">
    <property type="entry name" value="Galactose-binding domain-like"/>
    <property type="match status" value="1"/>
</dbReference>
<dbReference type="InterPro" id="IPR000383">
    <property type="entry name" value="Xaa-Pro-like_dom"/>
</dbReference>
<dbReference type="Pfam" id="PF08530">
    <property type="entry name" value="PepX_C"/>
    <property type="match status" value="1"/>
</dbReference>
<organism evidence="4 7">
    <name type="scientific">Myxococcus fulvus</name>
    <dbReference type="NCBI Taxonomy" id="33"/>
    <lineage>
        <taxon>Bacteria</taxon>
        <taxon>Pseudomonadati</taxon>
        <taxon>Myxococcota</taxon>
        <taxon>Myxococcia</taxon>
        <taxon>Myxococcales</taxon>
        <taxon>Cystobacterineae</taxon>
        <taxon>Myxococcaceae</taxon>
        <taxon>Myxococcus</taxon>
    </lineage>
</organism>
<evidence type="ECO:0000313" key="7">
    <source>
        <dbReference type="Proteomes" id="UP000321514"/>
    </source>
</evidence>
<dbReference type="Pfam" id="PF02129">
    <property type="entry name" value="Peptidase_S15"/>
    <property type="match status" value="1"/>
</dbReference>
<dbReference type="InterPro" id="IPR008979">
    <property type="entry name" value="Galactose-bd-like_sf"/>
</dbReference>
<dbReference type="InterPro" id="IPR005674">
    <property type="entry name" value="CocE/Ser_esterase"/>
</dbReference>
<dbReference type="InterPro" id="IPR013736">
    <property type="entry name" value="Xaa-Pro_dipept_C"/>
</dbReference>
<accession>A0A511T138</accession>
<dbReference type="SMART" id="SM00939">
    <property type="entry name" value="PepX_C"/>
    <property type="match status" value="1"/>
</dbReference>
<reference evidence="5 6" key="1">
    <citation type="submission" date="2016-10" db="EMBL/GenBank/DDBJ databases">
        <authorList>
            <person name="Varghese N."/>
            <person name="Submissions S."/>
        </authorList>
    </citation>
    <scope>NUCLEOTIDE SEQUENCE [LARGE SCALE GENOMIC DNA]</scope>
    <source>
        <strain evidence="5 6">DSM 16525</strain>
    </source>
</reference>
<comment type="caution">
    <text evidence="4">The sequence shown here is derived from an EMBL/GenBank/DDBJ whole genome shotgun (WGS) entry which is preliminary data.</text>
</comment>
<dbReference type="Gene3D" id="3.40.50.1820">
    <property type="entry name" value="alpha/beta hydrolase"/>
    <property type="match status" value="1"/>
</dbReference>
<sequence length="751" mass="84125">MPRALLLTLLLATLAKAAPADFASPASESPQALAKAMPVLARALLKDPPDEDLATRLGQRFRLQLVSGDFLGAVASLRELRPLLEVNSATKGITFLQYEAHALAKQAQAERGTPYAEALRGAFERTFGALEDPVALDARGMFRFDLERARRELDTRLEEAREAGRLTRAQAVELVRHYQVHQVFQELLPASEPLWAQDEARRYVIEEDVLVPTPDGARVSVTLARPRRTQAPLPTAMSFTIYANAFNKQEAVRSAAHGFVGVTALTRGKRNSPEAPVPFEHDGDDAIAVIDWVSRQPWSDGQVGMFGGSYEGFTQWSAAKRGHPALKAIMPSVPVAPGIDVPMQGNVFQGFFYRWPRYVTLDKGLADADYFDGARWDALHERWYTSGEPYRALERLDGRPNPFFQRWLGHPTYDAYWRKMIPYRQEFARIRIPVLTTTGYYDGCSLSAMYYLTEHLKHAPDARHYFVIGPYDHMGGQHASSDELMGYRIDPVARLDVHALRYQWLEHVLRQGPLPALLKDRVNYQVMGANTWKHAPDLAGVSNGAVELFLAPSATGTLHRLTTAAPAASTRQRLRVDFKDRSPGPHYEPSDIVSKTLEAPRDGVVYVGEPLTQALEVSGLFSGRLDFVTNKKDFDFYVVLYERTAKGEYVYLSYVLQRASHVEEREKRRLLVPGKRQRLTFQSGRMTSRRLEVGSQVVAVVAINKHAQSQLNLGTGKDVSDERLADAKTPLDITFLPGSRLTLPVWRQPAP</sequence>
<dbReference type="Gene3D" id="1.10.3020.10">
    <property type="entry name" value="alpha-amino acid ester hydrolase ( Helical cap domain)"/>
    <property type="match status" value="1"/>
</dbReference>
<dbReference type="GO" id="GO:0008239">
    <property type="term" value="F:dipeptidyl-peptidase activity"/>
    <property type="evidence" value="ECO:0007669"/>
    <property type="project" value="InterPro"/>
</dbReference>
<dbReference type="RefSeq" id="WP_074953158.1">
    <property type="nucleotide sequence ID" value="NZ_BJXR01000023.1"/>
</dbReference>
<dbReference type="Gene3D" id="2.60.120.260">
    <property type="entry name" value="Galactose-binding domain-like"/>
    <property type="match status" value="1"/>
</dbReference>
<evidence type="ECO:0000259" key="3">
    <source>
        <dbReference type="SMART" id="SM00939"/>
    </source>
</evidence>